<dbReference type="STRING" id="1231391.GCA_000308195_00215"/>
<feature type="domain" description="VOC" evidence="1">
    <location>
        <begin position="22"/>
        <end position="149"/>
    </location>
</feature>
<dbReference type="InterPro" id="IPR004360">
    <property type="entry name" value="Glyas_Fos-R_dOase_dom"/>
</dbReference>
<dbReference type="PROSITE" id="PS51819">
    <property type="entry name" value="VOC"/>
    <property type="match status" value="1"/>
</dbReference>
<protein>
    <submittedName>
        <fullName evidence="2">Catechol 2,3-dioxygenase-like lactoylglutathione lyase family enzyme</fullName>
    </submittedName>
</protein>
<dbReference type="Proteomes" id="UP000246145">
    <property type="component" value="Unassembled WGS sequence"/>
</dbReference>
<dbReference type="OrthoDB" id="9795618at2"/>
<sequence length="207" mass="22982">MTVATQAEATTTEQNEPAVNLKFSHMGLSVKNIPAMEEFYTKVLGFTVTDRGHAGGMQLVFLSRDPLDHHQIVLATGRPAELPGNTANPQFGPSINQISFKLGGLSDLRDIQKRLAAAGGDSIFPANHGIAWSIYAHDPEGNNLEFFVDTDWYITQPFLIPLDLTQSDDEIFELTKKLCEESEGFEPYTQWRARIAQKMTPFVDPAQ</sequence>
<dbReference type="InterPro" id="IPR037523">
    <property type="entry name" value="VOC_core"/>
</dbReference>
<evidence type="ECO:0000259" key="1">
    <source>
        <dbReference type="PROSITE" id="PS51819"/>
    </source>
</evidence>
<dbReference type="Gene3D" id="3.10.180.10">
    <property type="entry name" value="2,3-Dihydroxybiphenyl 1,2-Dioxygenase, domain 1"/>
    <property type="match status" value="1"/>
</dbReference>
<dbReference type="SUPFAM" id="SSF54593">
    <property type="entry name" value="Glyoxalase/Bleomycin resistance protein/Dihydroxybiphenyl dioxygenase"/>
    <property type="match status" value="1"/>
</dbReference>
<evidence type="ECO:0000313" key="2">
    <source>
        <dbReference type="EMBL" id="PVY60395.1"/>
    </source>
</evidence>
<keyword evidence="2" id="KW-0560">Oxidoreductase</keyword>
<dbReference type="GO" id="GO:0051213">
    <property type="term" value="F:dioxygenase activity"/>
    <property type="evidence" value="ECO:0007669"/>
    <property type="project" value="UniProtKB-KW"/>
</dbReference>
<dbReference type="EMBL" id="QEKO01000009">
    <property type="protein sequence ID" value="PVY60395.1"/>
    <property type="molecule type" value="Genomic_DNA"/>
</dbReference>
<organism evidence="2 3">
    <name type="scientific">Pusillimonas noertemannii</name>
    <dbReference type="NCBI Taxonomy" id="305977"/>
    <lineage>
        <taxon>Bacteria</taxon>
        <taxon>Pseudomonadati</taxon>
        <taxon>Pseudomonadota</taxon>
        <taxon>Betaproteobacteria</taxon>
        <taxon>Burkholderiales</taxon>
        <taxon>Alcaligenaceae</taxon>
        <taxon>Pusillimonas</taxon>
    </lineage>
</organism>
<evidence type="ECO:0000313" key="3">
    <source>
        <dbReference type="Proteomes" id="UP000246145"/>
    </source>
</evidence>
<comment type="caution">
    <text evidence="2">The sequence shown here is derived from an EMBL/GenBank/DDBJ whole genome shotgun (WGS) entry which is preliminary data.</text>
</comment>
<dbReference type="InterPro" id="IPR029068">
    <property type="entry name" value="Glyas_Bleomycin-R_OHBP_Dase"/>
</dbReference>
<gene>
    <name evidence="2" type="ORF">C7440_3638</name>
</gene>
<dbReference type="GO" id="GO:0016829">
    <property type="term" value="F:lyase activity"/>
    <property type="evidence" value="ECO:0007669"/>
    <property type="project" value="UniProtKB-KW"/>
</dbReference>
<keyword evidence="2" id="KW-0456">Lyase</keyword>
<dbReference type="RefSeq" id="WP_017522593.1">
    <property type="nucleotide sequence ID" value="NZ_JACCEX010000006.1"/>
</dbReference>
<dbReference type="Pfam" id="PF00903">
    <property type="entry name" value="Glyoxalase"/>
    <property type="match status" value="1"/>
</dbReference>
<dbReference type="AlphaFoldDB" id="A0A2U1CHK3"/>
<accession>A0A2U1CHK3</accession>
<name>A0A2U1CHK3_9BURK</name>
<keyword evidence="3" id="KW-1185">Reference proteome</keyword>
<keyword evidence="2" id="KW-0223">Dioxygenase</keyword>
<proteinExistence type="predicted"/>
<reference evidence="2 3" key="1">
    <citation type="submission" date="2018-04" db="EMBL/GenBank/DDBJ databases">
        <title>Genomic Encyclopedia of Type Strains, Phase IV (KMG-IV): sequencing the most valuable type-strain genomes for metagenomic binning, comparative biology and taxonomic classification.</title>
        <authorList>
            <person name="Goeker M."/>
        </authorList>
    </citation>
    <scope>NUCLEOTIDE SEQUENCE [LARGE SCALE GENOMIC DNA]</scope>
    <source>
        <strain evidence="2 3">DSM 10065</strain>
    </source>
</reference>